<comment type="caution">
    <text evidence="2">The sequence shown here is derived from an EMBL/GenBank/DDBJ whole genome shotgun (WGS) entry which is preliminary data.</text>
</comment>
<dbReference type="AlphaFoldDB" id="A0A5P2MGT4"/>
<feature type="domain" description="Toxin SymE-like" evidence="1">
    <location>
        <begin position="17"/>
        <end position="75"/>
    </location>
</feature>
<dbReference type="Proteomes" id="UP000837205">
    <property type="component" value="Unassembled WGS sequence"/>
</dbReference>
<dbReference type="GeneID" id="69428065"/>
<evidence type="ECO:0000259" key="1">
    <source>
        <dbReference type="Pfam" id="PF08845"/>
    </source>
</evidence>
<dbReference type="InterPro" id="IPR014944">
    <property type="entry name" value="Toxin_SymE-like"/>
</dbReference>
<keyword evidence="5" id="KW-1185">Reference proteome</keyword>
<name>A0A5P2MGT4_9ENTR</name>
<dbReference type="EMBL" id="CAHPQX010000002">
    <property type="protein sequence ID" value="CAB5525543.1"/>
    <property type="molecule type" value="Genomic_DNA"/>
</dbReference>
<evidence type="ECO:0000313" key="4">
    <source>
        <dbReference type="Proteomes" id="UP000834503"/>
    </source>
</evidence>
<proteinExistence type="predicted"/>
<dbReference type="EC" id="3.1.-.-" evidence="2"/>
<evidence type="ECO:0000313" key="2">
    <source>
        <dbReference type="EMBL" id="CAB5525543.1"/>
    </source>
</evidence>
<dbReference type="Proteomes" id="UP000834503">
    <property type="component" value="Unassembled WGS sequence"/>
</dbReference>
<dbReference type="EMBL" id="CAIIUA010000001">
    <property type="protein sequence ID" value="CAC9177232.1"/>
    <property type="molecule type" value="Genomic_DNA"/>
</dbReference>
<evidence type="ECO:0000313" key="5">
    <source>
        <dbReference type="Proteomes" id="UP000837205"/>
    </source>
</evidence>
<dbReference type="RefSeq" id="WP_038633077.1">
    <property type="nucleotide sequence ID" value="NZ_CABDWX010000001.1"/>
</dbReference>
<gene>
    <name evidence="2" type="primary">symE_1</name>
    <name evidence="3" type="synonym">symE_2</name>
    <name evidence="2" type="ORF">GHA_00474</name>
    <name evidence="3" type="ORF">TML_01053</name>
</gene>
<reference evidence="2" key="1">
    <citation type="submission" date="2020-05" db="EMBL/GenBank/DDBJ databases">
        <authorList>
            <person name="Delgado-Blas J."/>
        </authorList>
    </citation>
    <scope>NUCLEOTIDE SEQUENCE</scope>
    <source>
        <strain evidence="2">BB1459</strain>
        <strain evidence="3">BB1480</strain>
    </source>
</reference>
<accession>A0A5P2MGT4</accession>
<protein>
    <submittedName>
        <fullName evidence="2">Endoribonuclease symE</fullName>
        <ecNumber evidence="2">3.1.-.-</ecNumber>
    </submittedName>
</protein>
<dbReference type="Pfam" id="PF08845">
    <property type="entry name" value="SymE_toxin"/>
    <property type="match status" value="1"/>
</dbReference>
<dbReference type="GO" id="GO:0016788">
    <property type="term" value="F:hydrolase activity, acting on ester bonds"/>
    <property type="evidence" value="ECO:0007669"/>
    <property type="project" value="InterPro"/>
</dbReference>
<dbReference type="GO" id="GO:0003723">
    <property type="term" value="F:RNA binding"/>
    <property type="evidence" value="ECO:0007669"/>
    <property type="project" value="InterPro"/>
</dbReference>
<dbReference type="GO" id="GO:0005737">
    <property type="term" value="C:cytoplasm"/>
    <property type="evidence" value="ECO:0007669"/>
    <property type="project" value="InterPro"/>
</dbReference>
<evidence type="ECO:0000313" key="3">
    <source>
        <dbReference type="EMBL" id="CAC9177232.1"/>
    </source>
</evidence>
<dbReference type="GO" id="GO:0016070">
    <property type="term" value="P:RNA metabolic process"/>
    <property type="evidence" value="ECO:0007669"/>
    <property type="project" value="InterPro"/>
</dbReference>
<keyword evidence="2" id="KW-0378">Hydrolase</keyword>
<sequence>MSDENGTTAVVITKPVRRLKVGYVRKRHEDRNTGFTLRISRHASLTLNGDWLEQAGFPTGTAVNVSVMQGKLIIEQASEEQSV</sequence>
<organism evidence="2 4">
    <name type="scientific">Citrobacter werkmanii</name>
    <dbReference type="NCBI Taxonomy" id="67827"/>
    <lineage>
        <taxon>Bacteria</taxon>
        <taxon>Pseudomonadati</taxon>
        <taxon>Pseudomonadota</taxon>
        <taxon>Gammaproteobacteria</taxon>
        <taxon>Enterobacterales</taxon>
        <taxon>Enterobacteriaceae</taxon>
        <taxon>Citrobacter</taxon>
        <taxon>Citrobacter freundii complex</taxon>
    </lineage>
</organism>